<evidence type="ECO:0000313" key="9">
    <source>
        <dbReference type="Proteomes" id="UP000230750"/>
    </source>
</evidence>
<sequence length="1414" mass="159554">MWKVGDLCLAEYTGDGEYYPAVISRISEGEEAIVKYCDYSSDENGIIPLGKLKRCKRDSKNKSTKSSSLLRTGLVSPLRYLPEEVRIRDKYADLDKEILLGTDPLKASLEFQSPSTVKDGGDDSKKMTKEQRVVFGGKRKMAPQRANEKLDTSPNELSSKMKKDPPNLVLEKDVKHIKQLQGFTEEELEKPYFPGKTDAGPKVPFVLSEEGTQKTVEIPATMNRYLREYQREGVRFLYQHFLEDKGAILADDMGLGKTIQVLAFICAILHKKGSQKDCQRSLPLFLRDEAGSTVVELFLIICPNSVLYNWLEELDTWTYCSVGKYHGKDREETLAKALRGRLDVVVTTFETYRLKLESLLEITWTAVIVDEVHKIKESNSQITVALKKINTKRRYGLTGTALQNKMGELWCVLDWANPGCLGTWKEFKQKYEINITKGQSCSRIQQVESRLVVTQDKVCYIRSIPTKDEKVVFCKLTDLQISITRALLNSEEMKLVLMQHDPCDCGSGVKKGKCHYKKTTDGLSVKAVTFSLMSALIKAANHAALLIPSPGMPSLQKHLSEKIAKLAFAGHPEFVKLTQEARFTTLSDPNYCGKMMILERLLGIFKMEGSKVLLFSYYTKLLDILEMYLRTTDYIYYRLDGKTSASDRQKLVNGFNRDQDVFLFLISTKAGGMGLNLTGANVVVIFDPNWNPMYDLQAQDRAYRIGQHRDVRVYRLISTGCIEENMYLRQVYKQQLSTVAMTTENAKRYFTAVAGEEKQKGELFGLKNLFTLRTEGSCLTRDLIQREVKAEKGIRTAKYIPLKVKSEDEEDDISEDVASDDFPVCRDQSESSSDEGDTHGLASQLYQDSADHISPSEEESETVHKRSRKKEDKGRQRRKKHYDSESNSSEEDDDDKHGLLRIKGKAILTKGGKIISKAKSDTGDESKRRSMQHVTEYKVTNMSASPSVLNVGHSLHQNGRYPGKGVGSKGRRVETSSEKSRVSGIVDEDEGTGDVRRVDEADGNTDTTSSQSYGDPESKVFRECGVAYVHSNLKVIGGSRVEDHVSKTALADVYDNHRYSQEPAFCRVPALEKQKSSSESDDVELKQLKPTLNTTKSLASNSKSVDTMSSKSTQQKRKEGTTLATFRSGETTIFVGQTPSGIRREQFKDMAKVLNFSSVDTLAYTIATGTEGTCKDLLHRYYQTKYPSLVVERYLEVSKEEGMVDQRVTEGSKSSQKSKIPVKAINAPKPRKRGGKYRRQRKKPEGIGKFNSDHSSSSEDDRQTVGDHTRRKKRSKEISEKTRNEFDEFEKMKESFEADDQKVTSSANSSLIEQKPRPSYPLREEAYRNELRIVDANITENEGIMCNSYSSELYTRTANLSNLVDRSDQSGENHGLNNSDLIMRQMKSTPDIDLNLDQDSGKSTSLSFLDEIFF</sequence>
<feature type="domain" description="Helicase ATP-binding" evidence="6">
    <location>
        <begin position="238"/>
        <end position="419"/>
    </location>
</feature>
<dbReference type="SMART" id="SM00490">
    <property type="entry name" value="HELICc"/>
    <property type="match status" value="1"/>
</dbReference>
<dbReference type="Gene3D" id="3.40.50.300">
    <property type="entry name" value="P-loop containing nucleotide triphosphate hydrolases"/>
    <property type="match status" value="1"/>
</dbReference>
<feature type="compositionally biased region" description="Polar residues" evidence="4">
    <location>
        <begin position="1004"/>
        <end position="1013"/>
    </location>
</feature>
<feature type="domain" description="Tudor" evidence="5">
    <location>
        <begin position="1"/>
        <end position="60"/>
    </location>
</feature>
<feature type="region of interest" description="Disordered" evidence="4">
    <location>
        <begin position="1205"/>
        <end position="1284"/>
    </location>
</feature>
<dbReference type="InterPro" id="IPR014001">
    <property type="entry name" value="Helicase_ATP-bd"/>
</dbReference>
<evidence type="ECO:0008006" key="10">
    <source>
        <dbReference type="Google" id="ProtNLM"/>
    </source>
</evidence>
<evidence type="ECO:0000259" key="6">
    <source>
        <dbReference type="PROSITE" id="PS51192"/>
    </source>
</evidence>
<dbReference type="InterPro" id="IPR000330">
    <property type="entry name" value="SNF2_N"/>
</dbReference>
<dbReference type="SUPFAM" id="SSF63748">
    <property type="entry name" value="Tudor/PWWP/MBT"/>
    <property type="match status" value="1"/>
</dbReference>
<dbReference type="CDD" id="cd18793">
    <property type="entry name" value="SF2_C_SNF"/>
    <property type="match status" value="1"/>
</dbReference>
<evidence type="ECO:0000256" key="3">
    <source>
        <dbReference type="ARBA" id="ARBA00023242"/>
    </source>
</evidence>
<dbReference type="Pfam" id="PF14773">
    <property type="entry name" value="VIGSSK"/>
    <property type="match status" value="1"/>
</dbReference>
<feature type="region of interest" description="Disordered" evidence="4">
    <location>
        <begin position="1296"/>
        <end position="1317"/>
    </location>
</feature>
<keyword evidence="3" id="KW-0539">Nucleus</keyword>
<comment type="subcellular location">
    <subcellularLocation>
        <location evidence="1">Nucleus</location>
    </subcellularLocation>
</comment>
<feature type="compositionally biased region" description="Basic and acidic residues" evidence="4">
    <location>
        <begin position="849"/>
        <end position="874"/>
    </location>
</feature>
<gene>
    <name evidence="8" type="ORF">BSL78_21359</name>
</gene>
<dbReference type="EMBL" id="MRZV01000988">
    <property type="protein sequence ID" value="PIK41801.1"/>
    <property type="molecule type" value="Genomic_DNA"/>
</dbReference>
<comment type="caution">
    <text evidence="8">The sequence shown here is derived from an EMBL/GenBank/DDBJ whole genome shotgun (WGS) entry which is preliminary data.</text>
</comment>
<feature type="compositionally biased region" description="Basic and acidic residues" evidence="4">
    <location>
        <begin position="1256"/>
        <end position="1268"/>
    </location>
</feature>
<dbReference type="SUPFAM" id="SSF52540">
    <property type="entry name" value="P-loop containing nucleoside triphosphate hydrolases"/>
    <property type="match status" value="2"/>
</dbReference>
<keyword evidence="9" id="KW-1185">Reference proteome</keyword>
<feature type="region of interest" description="Disordered" evidence="4">
    <location>
        <begin position="955"/>
        <end position="1016"/>
    </location>
</feature>
<feature type="region of interest" description="Disordered" evidence="4">
    <location>
        <begin position="1072"/>
        <end position="1121"/>
    </location>
</feature>
<organism evidence="8 9">
    <name type="scientific">Stichopus japonicus</name>
    <name type="common">Sea cucumber</name>
    <dbReference type="NCBI Taxonomy" id="307972"/>
    <lineage>
        <taxon>Eukaryota</taxon>
        <taxon>Metazoa</taxon>
        <taxon>Echinodermata</taxon>
        <taxon>Eleutherozoa</taxon>
        <taxon>Echinozoa</taxon>
        <taxon>Holothuroidea</taxon>
        <taxon>Aspidochirotacea</taxon>
        <taxon>Aspidochirotida</taxon>
        <taxon>Stichopodidae</taxon>
        <taxon>Apostichopus</taxon>
    </lineage>
</organism>
<feature type="compositionally biased region" description="Basic residues" evidence="4">
    <location>
        <begin position="1229"/>
        <end position="1242"/>
    </location>
</feature>
<feature type="compositionally biased region" description="Acidic residues" evidence="4">
    <location>
        <begin position="807"/>
        <end position="819"/>
    </location>
</feature>
<dbReference type="InterPro" id="IPR001650">
    <property type="entry name" value="Helicase_C-like"/>
</dbReference>
<dbReference type="InterPro" id="IPR029256">
    <property type="entry name" value="Heliccase-ass-bd"/>
</dbReference>
<dbReference type="PANTHER" id="PTHR45629:SF7">
    <property type="entry name" value="DNA EXCISION REPAIR PROTEIN ERCC-6-RELATED"/>
    <property type="match status" value="1"/>
</dbReference>
<dbReference type="InterPro" id="IPR038718">
    <property type="entry name" value="SNF2-like_sf"/>
</dbReference>
<feature type="compositionally biased region" description="Basic and acidic residues" evidence="4">
    <location>
        <begin position="971"/>
        <end position="981"/>
    </location>
</feature>
<name>A0A2G8K1B2_STIJA</name>
<dbReference type="FunFam" id="3.40.50.10810:FF:000019">
    <property type="entry name" value="DNA excision repair protein ERCC-6-like 2 isoform X1"/>
    <property type="match status" value="1"/>
</dbReference>
<dbReference type="PANTHER" id="PTHR45629">
    <property type="entry name" value="SNF2/RAD54 FAMILY MEMBER"/>
    <property type="match status" value="1"/>
</dbReference>
<evidence type="ECO:0000256" key="2">
    <source>
        <dbReference type="ARBA" id="ARBA00022801"/>
    </source>
</evidence>
<dbReference type="SMART" id="SM00487">
    <property type="entry name" value="DEXDc"/>
    <property type="match status" value="1"/>
</dbReference>
<dbReference type="GO" id="GO:0005634">
    <property type="term" value="C:nucleus"/>
    <property type="evidence" value="ECO:0007669"/>
    <property type="project" value="UniProtKB-SubCell"/>
</dbReference>
<dbReference type="PROSITE" id="PS51194">
    <property type="entry name" value="HELICASE_CTER"/>
    <property type="match status" value="1"/>
</dbReference>
<dbReference type="GO" id="GO:0005524">
    <property type="term" value="F:ATP binding"/>
    <property type="evidence" value="ECO:0007669"/>
    <property type="project" value="InterPro"/>
</dbReference>
<reference evidence="8 9" key="1">
    <citation type="journal article" date="2017" name="PLoS Biol.">
        <title>The sea cucumber genome provides insights into morphological evolution and visceral regeneration.</title>
        <authorList>
            <person name="Zhang X."/>
            <person name="Sun L."/>
            <person name="Yuan J."/>
            <person name="Sun Y."/>
            <person name="Gao Y."/>
            <person name="Zhang L."/>
            <person name="Li S."/>
            <person name="Dai H."/>
            <person name="Hamel J.F."/>
            <person name="Liu C."/>
            <person name="Yu Y."/>
            <person name="Liu S."/>
            <person name="Lin W."/>
            <person name="Guo K."/>
            <person name="Jin S."/>
            <person name="Xu P."/>
            <person name="Storey K.B."/>
            <person name="Huan P."/>
            <person name="Zhang T."/>
            <person name="Zhou Y."/>
            <person name="Zhang J."/>
            <person name="Lin C."/>
            <person name="Li X."/>
            <person name="Xing L."/>
            <person name="Huo D."/>
            <person name="Sun M."/>
            <person name="Wang L."/>
            <person name="Mercier A."/>
            <person name="Li F."/>
            <person name="Yang H."/>
            <person name="Xiang J."/>
        </authorList>
    </citation>
    <scope>NUCLEOTIDE SEQUENCE [LARGE SCALE GENOMIC DNA]</scope>
    <source>
        <strain evidence="8">Shaxun</strain>
        <tissue evidence="8">Muscle</tissue>
    </source>
</reference>
<dbReference type="OrthoDB" id="448448at2759"/>
<dbReference type="Pfam" id="PF25806">
    <property type="entry name" value="RHH_ERCC6L2"/>
    <property type="match status" value="1"/>
</dbReference>
<evidence type="ECO:0000259" key="7">
    <source>
        <dbReference type="PROSITE" id="PS51194"/>
    </source>
</evidence>
<dbReference type="Pfam" id="PF00176">
    <property type="entry name" value="SNF2-rel_dom"/>
    <property type="match status" value="1"/>
</dbReference>
<evidence type="ECO:0000256" key="1">
    <source>
        <dbReference type="ARBA" id="ARBA00004123"/>
    </source>
</evidence>
<dbReference type="SMART" id="SM00333">
    <property type="entry name" value="TUDOR"/>
    <property type="match status" value="1"/>
</dbReference>
<dbReference type="Gene3D" id="2.30.30.140">
    <property type="match status" value="1"/>
</dbReference>
<keyword evidence="2" id="KW-0378">Hydrolase</keyword>
<dbReference type="GO" id="GO:0016787">
    <property type="term" value="F:hydrolase activity"/>
    <property type="evidence" value="ECO:0007669"/>
    <property type="project" value="UniProtKB-KW"/>
</dbReference>
<dbReference type="CDD" id="cd20400">
    <property type="entry name" value="Tudor_ERCC6L2"/>
    <property type="match status" value="1"/>
</dbReference>
<protein>
    <recommendedName>
        <fullName evidence="10">DNA excision repair protein ERCC-6-like 2</fullName>
    </recommendedName>
</protein>
<evidence type="ECO:0000313" key="8">
    <source>
        <dbReference type="EMBL" id="PIK41801.1"/>
    </source>
</evidence>
<proteinExistence type="predicted"/>
<dbReference type="STRING" id="307972.A0A2G8K1B2"/>
<dbReference type="InterPro" id="IPR050496">
    <property type="entry name" value="SNF2_RAD54_helicase_repair"/>
</dbReference>
<dbReference type="PROSITE" id="PS51192">
    <property type="entry name" value="HELICASE_ATP_BIND_1"/>
    <property type="match status" value="1"/>
</dbReference>
<feature type="compositionally biased region" description="Polar residues" evidence="4">
    <location>
        <begin position="1090"/>
        <end position="1113"/>
    </location>
</feature>
<feature type="compositionally biased region" description="Basic and acidic residues" evidence="4">
    <location>
        <begin position="1072"/>
        <end position="1087"/>
    </location>
</feature>
<dbReference type="InterPro" id="IPR027417">
    <property type="entry name" value="P-loop_NTPase"/>
</dbReference>
<feature type="region of interest" description="Disordered" evidence="4">
    <location>
        <begin position="138"/>
        <end position="164"/>
    </location>
</feature>
<evidence type="ECO:0000259" key="5">
    <source>
        <dbReference type="PROSITE" id="PS50304"/>
    </source>
</evidence>
<dbReference type="InterPro" id="IPR057931">
    <property type="entry name" value="RHH_ERCC6L2"/>
</dbReference>
<feature type="compositionally biased region" description="Polar residues" evidence="4">
    <location>
        <begin position="1303"/>
        <end position="1312"/>
    </location>
</feature>
<dbReference type="InterPro" id="IPR002999">
    <property type="entry name" value="Tudor"/>
</dbReference>
<feature type="region of interest" description="Disordered" evidence="4">
    <location>
        <begin position="806"/>
        <end position="897"/>
    </location>
</feature>
<evidence type="ECO:0000256" key="4">
    <source>
        <dbReference type="SAM" id="MobiDB-lite"/>
    </source>
</evidence>
<feature type="domain" description="Helicase C-terminal" evidence="7">
    <location>
        <begin position="597"/>
        <end position="747"/>
    </location>
</feature>
<dbReference type="Gene3D" id="3.40.50.10810">
    <property type="entry name" value="Tandem AAA-ATPase domain"/>
    <property type="match status" value="1"/>
</dbReference>
<dbReference type="Pfam" id="PF00271">
    <property type="entry name" value="Helicase_C"/>
    <property type="match status" value="1"/>
</dbReference>
<dbReference type="PROSITE" id="PS50304">
    <property type="entry name" value="TUDOR"/>
    <property type="match status" value="1"/>
</dbReference>
<accession>A0A2G8K1B2</accession>
<dbReference type="Proteomes" id="UP000230750">
    <property type="component" value="Unassembled WGS sequence"/>
</dbReference>
<dbReference type="InterPro" id="IPR049730">
    <property type="entry name" value="SNF2/RAD54-like_C"/>
</dbReference>